<dbReference type="RefSeq" id="WP_190540023.1">
    <property type="nucleotide sequence ID" value="NZ_CAWPNO010000121.1"/>
</dbReference>
<evidence type="ECO:0000313" key="3">
    <source>
        <dbReference type="Proteomes" id="UP000658514"/>
    </source>
</evidence>
<keyword evidence="1" id="KW-1133">Transmembrane helix</keyword>
<sequence>MPQIFPYFGRFAIASTMLTNCLLIALSMTLNKAVLAQTTPAPAPTPTAPATNQPTNPIAQQIIGQWESKDPGSELILTFVFSPDGKLYILSPNSQKPMAVEFGYSINPTPQPMHLDVIISQEQKKALTIFEFTANGQLRVQLDNTDPGKPRPTAFSGTATLFTKVSDNPKLPENIQIIDLNL</sequence>
<comment type="caution">
    <text evidence="2">The sequence shown here is derived from an EMBL/GenBank/DDBJ whole genome shotgun (WGS) entry which is preliminary data.</text>
</comment>
<reference evidence="2 3" key="1">
    <citation type="journal article" date="2020" name="ISME J.">
        <title>Comparative genomics reveals insights into cyanobacterial evolution and habitat adaptation.</title>
        <authorList>
            <person name="Chen M.Y."/>
            <person name="Teng W.K."/>
            <person name="Zhao L."/>
            <person name="Hu C.X."/>
            <person name="Zhou Y.K."/>
            <person name="Han B.P."/>
            <person name="Song L.R."/>
            <person name="Shu W.S."/>
        </authorList>
    </citation>
    <scope>NUCLEOTIDE SEQUENCE [LARGE SCALE GENOMIC DNA]</scope>
    <source>
        <strain evidence="2 3">FACHB-288</strain>
    </source>
</reference>
<keyword evidence="1" id="KW-0472">Membrane</keyword>
<keyword evidence="3" id="KW-1185">Reference proteome</keyword>
<dbReference type="EMBL" id="JACJQH010000083">
    <property type="protein sequence ID" value="MBD2200304.1"/>
    <property type="molecule type" value="Genomic_DNA"/>
</dbReference>
<feature type="transmembrane region" description="Helical" evidence="1">
    <location>
        <begin position="7"/>
        <end position="30"/>
    </location>
</feature>
<accession>A0ABR8AKJ2</accession>
<keyword evidence="1" id="KW-0812">Transmembrane</keyword>
<organism evidence="2 3">
    <name type="scientific">Calothrix parietina FACHB-288</name>
    <dbReference type="NCBI Taxonomy" id="2692896"/>
    <lineage>
        <taxon>Bacteria</taxon>
        <taxon>Bacillati</taxon>
        <taxon>Cyanobacteriota</taxon>
        <taxon>Cyanophyceae</taxon>
        <taxon>Nostocales</taxon>
        <taxon>Calotrichaceae</taxon>
        <taxon>Calothrix</taxon>
    </lineage>
</organism>
<name>A0ABR8AKJ2_9CYAN</name>
<proteinExistence type="predicted"/>
<gene>
    <name evidence="2" type="ORF">H6G24_33390</name>
</gene>
<dbReference type="Proteomes" id="UP000658514">
    <property type="component" value="Unassembled WGS sequence"/>
</dbReference>
<evidence type="ECO:0000256" key="1">
    <source>
        <dbReference type="SAM" id="Phobius"/>
    </source>
</evidence>
<evidence type="ECO:0000313" key="2">
    <source>
        <dbReference type="EMBL" id="MBD2200304.1"/>
    </source>
</evidence>
<protein>
    <submittedName>
        <fullName evidence="2">Uncharacterized protein</fullName>
    </submittedName>
</protein>